<dbReference type="Gene3D" id="2.60.40.10">
    <property type="entry name" value="Immunoglobulins"/>
    <property type="match status" value="2"/>
</dbReference>
<dbReference type="InterPro" id="IPR007110">
    <property type="entry name" value="Ig-like_dom"/>
</dbReference>
<dbReference type="PANTHER" id="PTHR46013">
    <property type="entry name" value="VASCULAR CELL ADHESION MOLECULE 1"/>
    <property type="match status" value="1"/>
</dbReference>
<dbReference type="InterPro" id="IPR044023">
    <property type="entry name" value="Ig_7"/>
</dbReference>
<feature type="domain" description="Ig-like" evidence="2">
    <location>
        <begin position="2266"/>
        <end position="2361"/>
    </location>
</feature>
<proteinExistence type="predicted"/>
<feature type="chain" id="PRO_5029665445" evidence="1">
    <location>
        <begin position="42"/>
        <end position="4265"/>
    </location>
</feature>
<dbReference type="InterPro" id="IPR003599">
    <property type="entry name" value="Ig_sub"/>
</dbReference>
<dbReference type="InterPro" id="IPR025667">
    <property type="entry name" value="SprB_repeat"/>
</dbReference>
<dbReference type="Proteomes" id="UP000466586">
    <property type="component" value="Unassembled WGS sequence"/>
</dbReference>
<evidence type="ECO:0000259" key="2">
    <source>
        <dbReference type="PROSITE" id="PS50835"/>
    </source>
</evidence>
<gene>
    <name evidence="3" type="ORF">GS399_20050</name>
</gene>
<organism evidence="3 4">
    <name type="scientific">Hufsiella arboris</name>
    <dbReference type="NCBI Taxonomy" id="2695275"/>
    <lineage>
        <taxon>Bacteria</taxon>
        <taxon>Pseudomonadati</taxon>
        <taxon>Bacteroidota</taxon>
        <taxon>Sphingobacteriia</taxon>
        <taxon>Sphingobacteriales</taxon>
        <taxon>Sphingobacteriaceae</taxon>
        <taxon>Hufsiella</taxon>
    </lineage>
</organism>
<dbReference type="Pfam" id="PF13573">
    <property type="entry name" value="SprB"/>
    <property type="match status" value="1"/>
</dbReference>
<dbReference type="NCBIfam" id="TIGR01451">
    <property type="entry name" value="B_ant_repeat"/>
    <property type="match status" value="3"/>
</dbReference>
<dbReference type="PROSITE" id="PS50835">
    <property type="entry name" value="IG_LIKE"/>
    <property type="match status" value="1"/>
</dbReference>
<dbReference type="Gene3D" id="2.60.40.1170">
    <property type="entry name" value="Mu homology domain, subdomain B"/>
    <property type="match status" value="1"/>
</dbReference>
<dbReference type="InterPro" id="IPR001434">
    <property type="entry name" value="OmcB-like_DUF11"/>
</dbReference>
<dbReference type="RefSeq" id="WP_160846445.1">
    <property type="nucleotide sequence ID" value="NZ_WVHT01000016.1"/>
</dbReference>
<comment type="caution">
    <text evidence="3">The sequence shown here is derived from an EMBL/GenBank/DDBJ whole genome shotgun (WGS) entry which is preliminary data.</text>
</comment>
<evidence type="ECO:0000313" key="4">
    <source>
        <dbReference type="Proteomes" id="UP000466586"/>
    </source>
</evidence>
<dbReference type="SMART" id="SM00409">
    <property type="entry name" value="IG"/>
    <property type="match status" value="6"/>
</dbReference>
<reference evidence="3 4" key="1">
    <citation type="submission" date="2019-11" db="EMBL/GenBank/DDBJ databases">
        <title>Pedobacter sp. HMF7647 Genome sequencing and assembly.</title>
        <authorList>
            <person name="Kang H."/>
            <person name="Kim H."/>
            <person name="Joh K."/>
        </authorList>
    </citation>
    <scope>NUCLEOTIDE SEQUENCE [LARGE SCALE GENOMIC DNA]</scope>
    <source>
        <strain evidence="3 4">HMF7647</strain>
    </source>
</reference>
<sequence length="4265" mass="445983">MGIYLRKVTFDQAYRVPYRYKPSSAFILAFFCLLFSFQASAAVIVTLTPKNGTCPGNGSITVTTSGTTGSVLYAIKRNGDADFSPQQASNVFANLASGNYIVAVYDESGISSSSPAILSNKAYTPVTVKSITPGNRIVTACNDDASIDLEISGGNAPYTYHLKNGPSTPADIVSSDQKAAFLQLTSGTYAVDITDACGNTITANNITVTSKYNLQGITLSSFEIAGTTQSSTGCDLSFYFSVANVTLKDISGNIIFERNGKNMPGGYPVDIRVEYPSGSGIYTPWANIFTTFNIPGDQYFPANGTYRVQFRHPCDPGAVLTSPEYNFIYPYSSIGGYCAPSVVRNFSSYNCGPVDIRIKHTTSTAERTFTWNDNNNSYPLNLSGLPAGTYNVFITTENGTYQSNNISTTTATTVSMAFIYNYISTLGCDFTTGGIRSYGIPVDNTVPITYSIVSGPVSRPSVTSTADKNPIWNDLPGGIYRIGFKFGDCNYSERDFTLTMPFGGFNAGEVSYVPGSACGKYKLTGKGWYLAPDGGISNKTDTYGVRIFDSSNKNIGTVQNIPNNTDYTSTLEVGPGTYKLTYMNSVNSKEVCHYLERTVTIPPYQPVSVNVGKSGGVTCDNGVGELHIEAQGGSGKALTYRIKPKGASDASYTAYQSSPDFPGSAAGEYTVQIADACGYSTTQNLTLIRTTSVSSVSISGADTVGRTGVACQGNTVGLTLNIIGRSSNVQWTKPNGSRVANAILTIANFSAADEGRYNVSYESGGCVRSDFVTLSLKPKPALTTTLTPPDICSGSTFIYTPQSSIPGSIIKWTRAAVPGIDQPASSGTDGVNEVLINSTAGALNVIYQFTTSYNGCENVQQVVVKVNRKAVAADILLPDASICTGATAVLNATAAGVVNPVFTWYSDAALNTPIFTGPSFTTPTLNTTTQYYLTVSGDGVCANDAAGARIVTVNVNRKAVAADIQINNPSICSGSSANLVPSATIANARFKWYADAALTQLLSDQDSLQTPVLWTSKTYYATVTGTGVCENEPGSAKAVTVVVKPKSVSSDIVVNNATICSGAKATLTANSQVAGAAFEWYSDAGLTNFLSEGSVYTTGTLFSTTTVYVTVKGSAQCANAPDSAKAVQVIVNRRGQASDISGTNDALVCSGDATTLQFSSTIPNAALKIYDTPQMNTALATGNGSLTYNTPVLNESTTYYVTVSGDNVCENLSANAKQITVTVNKRAAAADLNVEGARLSCTNETATLTASSTLTDPHFKWYSDASLQTLVGGEAAFTTPPLAQSTTYYVTVRGAGVCESTPQTAKAVTVEVSAAGASPTVIIPGTTICQGEATIISASSNLKNPVFTWYADAGHTDPPLYTGKVFSTPNLNNTATYYVVVTGDGVCDNVSAPTRILVEKEVTITVSRRAAAADITVPAATVCSGEEATLSASSTTVGSPVFSWYADPQLNTLLSSGPTFETGALTSNTTYYVTVQGAGVCENPVPTALPVTVTVNRHAVTADILAPNVAVCSGSSATLNAITTTVTNPVFNWYTNSNLDPASLVFTGPDFTTPVLTGTTYYYVTVSGDGVCANVVPNVKQVQVTVNAIPNLVVNAVTKINCNSFSDVPPTFNLTDPGLTAGSDEGILSVWRNPDGTGIVPMPHDVFIPGTYYIKLTNDKGCSVIKPVVVPAIVKPKLVITNPAAACTGEAVNLTLPAIIAGSDPNLAFSYFSDPALLNQTSNPSGVSAAGIYYIQAKANDGSGCPIVKPVNVSFNEVPILTINQPAAVCAPQAVDLTAATITSGSDAGTKTYWLDGTASTTPLTNPAAVTQSGIYYIKLTNASGCSDVQSVTVTIHPQPVLVITNPAPVCSPQTINLTAAGVTAGSSGGSAFHYWLDAASTQPLASPQAVTASGTYYISYQNEEGCQVVKPVSVVVTPGTTAADITLADASICSGTVATLTASSTSVTAPVFRWYTDASLTSLRFTGATFTTGALNADTTYFVTVSGTGVCETPAGEAKAVNVTVQRRAINADITSDGKAICSGSSVQLDASAAGINSPIFKWYADAALTQPLATGADFTTPVLWANSTYYVTVNGTGVCENSPNTAKEVVVTVNRKALPADIIANDVQTCKGSTASISASSTIPGAVFSWYSDAALTNFLSEGPVYTTNALIANTTYYVTVRGTGICNNAPDSAKAVQVVVNRHGIAADITGSGNATVCNGDPVSLNFSTLIPGATIKLYSDANLTTLLSSATGTLAYTTPPLAASTSYYVTVSGDGVCENLKPDTKQVNITVNDRATTADLTVTDASLTCTNEPATLSASSTLENPQFNWYSDAGLQTKAGTGATFITPPLAQTTTYYVTVSGTRVCESSAAAAKPVTVNINASTSTPTLIIPGAVICEGEAATLSAASNLKNPVYNWYGDAAHTAPALFTGKTITTPALNATTTYYVVAVGDGICDQVGGPAALQVEQTVTVTVNKHAVATDIVADDQTICSGSRVTLAASSSTVNAAEFKWYQDAALTQYLATGPTYTTASLTATTTYYVTAGSAGVCENKPNEAKVVTVTVSRSATTSDINLADVTTCPGTPATLVAQTSTVSNPVFNWYQSNDLATPIFTGPGFTAPALLSSATYFVTVSGDGVCANKPGDARSVVVSVNKQSVADDIEVAADAVCAGSAAELRASSNTITAPVFKWYADTLLSTLLFTGPTYTTAPLTAETTFYVTVSGTNVCETSADNAKPVTVKLNRLATASDILAADANICNGSSTLLAVSTNDVLDPEFNWYADAALTQYLHTGPDYLTPVLTAPTDYYVTLKGDSVCANAVGTAKIIHADVNRLATSADISSADQVICAGSTATLQASSTTVANPVFNWYADAGLSQYLGTGAQFATTALNYSTIYYVTVSGSGVCENAANNAKAVNVTVNPLATASDIAITDVITCSGDALTLTATSSKIPNPEFKWYADEALTSLLFTGSAYQTPALTSSTSYFVTVSGTGFCANTPRTAKKVTVTVQARTASTDLVVNDQAICAGSFAILNASSVTINSPVFRWYADNSLSNLLHTGDMYQTPALNTDATYYVTVSAPGLCEAAAGSAKPVHVSIKRNAVASDITAANQVICYNTATKVTASSGTVQSPVFRWYADAALTSLIYIGTELTTPNLRDTKTYYVTVSGNSVCENVPGSSFQVSVVVNRRAIPADITASDQQACIGNNVVLSASSAIPGAQIKWYSDSKLTNYLASGPEYSTAELTSTSTFYVTVSGNNVCENAPDEAKAVKVNVNRFGRPTDISGSGDAVVCRGEVSTINLTTTVGNPTIRLYNDSRLTSLVASGSSIQYITPALNSNAIFYATVSGDGICENLPLTAKVIELKVNDVAQQSDLSVSDLSITCTNEPATLTASSTLTNPVFKWYGDANLQTAVGSGESFTTPPLSQNTTYYVTVRGDGVCESSPSAAKPVTVQVSASSTEPTLRLSNVIICAGEAAELSAASNLKNPVYKWYADAAHTQLVYTGSVYSAPALTNTTIYYIVATGDGVCGSVSAPANLSLNGTATVTVNRKGMPADISVNGQEICSGGVATLTATSTTIAEAEFKWYADAGLANYLATGPTYTTGSLTSNTTYYVTVNASGVCESLNGQPVTVNVIRNAVPSDIIAKDTIVCYGNIVTLHATTTTISNPVFKWYADARLTQLLFTGPDYPTLPLLVRSTTFYVTVQGNGVCENRAFTANEVTVTVTPFPGNLNQVAVSASNFIATLGSTVTLSVPPSANLYLWDKDRQILPGVTGNSYVISSFKKSDAGRYLVASINKVPCDNVVRLDTFLVYLRDFSTWKTVTDANGDGKAQPGEILTYTIHVKNTGTIKLNTLTVSDPLPAMTAYVNGGTFSNNQVTFTDAGLNVDEERTYIFSVRASDAPTRASAIANQAIVKADSLEKPTGCGEANPNANCETEIPVDVISEVKLITWKTVSDASGDGKAQRSEVLTYTVHIRNTGLASINSIAVSDPLPVGTAYVSGGTLNGNNIQFLVPGPLAPNAETSVNFSVKVNDDVSIPTISNQALVTVDTQTFPTGTKSDGSNQDPVITPVQNLADLSIVKTQAAEKIYIGDQFEYQLTVTNNGPDDARNVTITDVLPLQVDYIPLPTSPRQVNYDPATRTLIWILGTLGSGESTSAGITVQARLQGTAMNTATISTTDQDPEISNNSSTVQKEISGMFIPNVITPNGDNRNDRFVVKGVDPTQGMAIRIYNRWGNEVYHQDNYKNDWDGSQLNEGTYFYLLTIGTGQNAKVYKGWIQLLR</sequence>
<protein>
    <submittedName>
        <fullName evidence="3">DUF11 domain-containing protein</fullName>
    </submittedName>
</protein>
<dbReference type="Pfam" id="PF19081">
    <property type="entry name" value="Ig_7"/>
    <property type="match status" value="27"/>
</dbReference>
<dbReference type="PANTHER" id="PTHR46013:SF4">
    <property type="entry name" value="B-CELL RECEPTOR CD22-RELATED"/>
    <property type="match status" value="1"/>
</dbReference>
<keyword evidence="1" id="KW-0732">Signal</keyword>
<dbReference type="Pfam" id="PF13585">
    <property type="entry name" value="CHU_C"/>
    <property type="match status" value="1"/>
</dbReference>
<dbReference type="InterPro" id="IPR013783">
    <property type="entry name" value="Ig-like_fold"/>
</dbReference>
<dbReference type="InterPro" id="IPR047589">
    <property type="entry name" value="DUF11_rpt"/>
</dbReference>
<evidence type="ECO:0000313" key="3">
    <source>
        <dbReference type="EMBL" id="MXV53266.1"/>
    </source>
</evidence>
<dbReference type="InterPro" id="IPR026341">
    <property type="entry name" value="T9SS_type_B"/>
</dbReference>
<feature type="signal peptide" evidence="1">
    <location>
        <begin position="1"/>
        <end position="41"/>
    </location>
</feature>
<dbReference type="NCBIfam" id="TIGR04131">
    <property type="entry name" value="Bac_Flav_CTERM"/>
    <property type="match status" value="1"/>
</dbReference>
<name>A0A7K1YF92_9SPHI</name>
<dbReference type="EMBL" id="WVHT01000016">
    <property type="protein sequence ID" value="MXV53266.1"/>
    <property type="molecule type" value="Genomic_DNA"/>
</dbReference>
<evidence type="ECO:0000256" key="1">
    <source>
        <dbReference type="SAM" id="SignalP"/>
    </source>
</evidence>
<keyword evidence="4" id="KW-1185">Reference proteome</keyword>
<accession>A0A7K1YF92</accession>
<dbReference type="Pfam" id="PF01345">
    <property type="entry name" value="DUF11"/>
    <property type="match status" value="3"/>
</dbReference>